<dbReference type="InterPro" id="IPR009996">
    <property type="entry name" value="YycH"/>
</dbReference>
<dbReference type="InterPro" id="IPR042274">
    <property type="entry name" value="YycH/YycI_2"/>
</dbReference>
<dbReference type="AlphaFoldDB" id="A0A345PLZ4"/>
<dbReference type="Proteomes" id="UP000253908">
    <property type="component" value="Chromosome"/>
</dbReference>
<proteinExistence type="predicted"/>
<name>A0A345PLZ4_9BACI</name>
<dbReference type="KEGG" id="ocn:CUC15_19775"/>
<keyword evidence="3" id="KW-1185">Reference proteome</keyword>
<accession>A0A345PLZ4</accession>
<evidence type="ECO:0000313" key="3">
    <source>
        <dbReference type="Proteomes" id="UP000253908"/>
    </source>
</evidence>
<dbReference type="Pfam" id="PF07435">
    <property type="entry name" value="YycH"/>
    <property type="match status" value="1"/>
</dbReference>
<dbReference type="RefSeq" id="WP_114918308.1">
    <property type="nucleotide sequence ID" value="NZ_CP024848.1"/>
</dbReference>
<dbReference type="OrthoDB" id="2382185at2"/>
<organism evidence="2 3">
    <name type="scientific">Oceanobacillus zhaokaii</name>
    <dbReference type="NCBI Taxonomy" id="2052660"/>
    <lineage>
        <taxon>Bacteria</taxon>
        <taxon>Bacillati</taxon>
        <taxon>Bacillota</taxon>
        <taxon>Bacilli</taxon>
        <taxon>Bacillales</taxon>
        <taxon>Bacillaceae</taxon>
        <taxon>Oceanobacillus</taxon>
    </lineage>
</organism>
<dbReference type="EMBL" id="CP024848">
    <property type="protein sequence ID" value="AXI11024.1"/>
    <property type="molecule type" value="Genomic_DNA"/>
</dbReference>
<dbReference type="CDD" id="cd15787">
    <property type="entry name" value="YycH_N"/>
    <property type="match status" value="1"/>
</dbReference>
<feature type="domain" description="Regulatory protein YycH" evidence="1">
    <location>
        <begin position="4"/>
        <end position="441"/>
    </location>
</feature>
<dbReference type="Gene3D" id="3.10.450.310">
    <property type="match status" value="1"/>
</dbReference>
<reference evidence="3" key="1">
    <citation type="submission" date="2017-11" db="EMBL/GenBank/DDBJ databases">
        <authorList>
            <person name="Zhu W."/>
        </authorList>
    </citation>
    <scope>NUCLEOTIDE SEQUENCE [LARGE SCALE GENOMIC DNA]</scope>
    <source>
        <strain evidence="3">160</strain>
    </source>
</reference>
<evidence type="ECO:0000259" key="1">
    <source>
        <dbReference type="Pfam" id="PF07435"/>
    </source>
</evidence>
<protein>
    <recommendedName>
        <fullName evidence="1">Regulatory protein YycH domain-containing protein</fullName>
    </recommendedName>
</protein>
<gene>
    <name evidence="2" type="ORF">CUC15_19775</name>
</gene>
<dbReference type="Gene3D" id="3.30.310.160">
    <property type="entry name" value="YycH protein, domain 2"/>
    <property type="match status" value="1"/>
</dbReference>
<evidence type="ECO:0000313" key="2">
    <source>
        <dbReference type="EMBL" id="AXI11024.1"/>
    </source>
</evidence>
<sequence>MKMETAKSLVLIVLIGISLLLTFGLWSYQPDLALNEEPSNEAVDIGGRDNETKKSVIEPREIVFHMDDRHYGFSDPNETEGLFEQMQEWSITNFQTNLVSGRTPNQYEVEIIFPTELPMEILNILLTISDSTIVLPNWSFDRMYVTFDSETKSLNVEILSIDGRNEATAVINDASYYELLWKYFQSDDEELLQEYIALEQTREPIYIPKDARNLRKQSFTYELIDVPNQLIEVLFRDPSLVSQSYSSETGDTYYTDSKSGMHVYADSGRMKYVNPYSEDSVQDDQTTKDILTNSITHINSHSGWTDEYNLMDINGKENSVRYQMYREGYPIYNALNLSYIDQKWINLQLNEYSRPLFRLNNPLGGSAADLMSGQNLVAYLTDNPNYNLENIQDIRLGYRLIYHYNENSISENNVNDMVIELVPAWFKQENGQWNEISFTEEQLLKGGN</sequence>